<name>X0ZFJ5_9ZZZZ</name>
<feature type="non-terminal residue" evidence="1">
    <location>
        <position position="1"/>
    </location>
</feature>
<proteinExistence type="predicted"/>
<organism evidence="1">
    <name type="scientific">marine sediment metagenome</name>
    <dbReference type="NCBI Taxonomy" id="412755"/>
    <lineage>
        <taxon>unclassified sequences</taxon>
        <taxon>metagenomes</taxon>
        <taxon>ecological metagenomes</taxon>
    </lineage>
</organism>
<gene>
    <name evidence="1" type="ORF">S01H1_86266</name>
</gene>
<evidence type="ECO:0008006" key="2">
    <source>
        <dbReference type="Google" id="ProtNLM"/>
    </source>
</evidence>
<accession>X0ZFJ5</accession>
<sequence length="35" mass="3857">AAVIAEAVMAFEVAREVREKFGGDSIGEVRRNYES</sequence>
<comment type="caution">
    <text evidence="1">The sequence shown here is derived from an EMBL/GenBank/DDBJ whole genome shotgun (WGS) entry which is preliminary data.</text>
</comment>
<dbReference type="AlphaFoldDB" id="X0ZFJ5"/>
<protein>
    <recommendedName>
        <fullName evidence="2">Chorismate synthase</fullName>
    </recommendedName>
</protein>
<evidence type="ECO:0000313" key="1">
    <source>
        <dbReference type="EMBL" id="GAG47116.1"/>
    </source>
</evidence>
<dbReference type="EMBL" id="BARS01059663">
    <property type="protein sequence ID" value="GAG47116.1"/>
    <property type="molecule type" value="Genomic_DNA"/>
</dbReference>
<reference evidence="1" key="1">
    <citation type="journal article" date="2014" name="Front. Microbiol.">
        <title>High frequency of phylogenetically diverse reductive dehalogenase-homologous genes in deep subseafloor sedimentary metagenomes.</title>
        <authorList>
            <person name="Kawai M."/>
            <person name="Futagami T."/>
            <person name="Toyoda A."/>
            <person name="Takaki Y."/>
            <person name="Nishi S."/>
            <person name="Hori S."/>
            <person name="Arai W."/>
            <person name="Tsubouchi T."/>
            <person name="Morono Y."/>
            <person name="Uchiyama I."/>
            <person name="Ito T."/>
            <person name="Fujiyama A."/>
            <person name="Inagaki F."/>
            <person name="Takami H."/>
        </authorList>
    </citation>
    <scope>NUCLEOTIDE SEQUENCE</scope>
    <source>
        <strain evidence="1">Expedition CK06-06</strain>
    </source>
</reference>
<feature type="non-terminal residue" evidence="1">
    <location>
        <position position="35"/>
    </location>
</feature>